<dbReference type="Pfam" id="PF13844">
    <property type="entry name" value="Glyco_transf_41"/>
    <property type="match status" value="1"/>
</dbReference>
<gene>
    <name evidence="7" type="ORF">BCL74_2028</name>
</gene>
<keyword evidence="2" id="KW-0328">Glycosyltransferase</keyword>
<reference evidence="7 8" key="1">
    <citation type="submission" date="2018-10" db="EMBL/GenBank/DDBJ databases">
        <title>Comparative analysis of microorganisms from saline springs in Andes Mountain Range, Colombia.</title>
        <authorList>
            <person name="Rubin E."/>
        </authorList>
    </citation>
    <scope>NUCLEOTIDE SEQUENCE [LARGE SCALE GENOMIC DNA]</scope>
    <source>
        <strain evidence="7 8">USBA 36</strain>
    </source>
</reference>
<evidence type="ECO:0000256" key="1">
    <source>
        <dbReference type="ARBA" id="ARBA00004922"/>
    </source>
</evidence>
<evidence type="ECO:0000313" key="7">
    <source>
        <dbReference type="EMBL" id="RKQ70090.1"/>
    </source>
</evidence>
<dbReference type="OrthoDB" id="146908at2"/>
<dbReference type="Proteomes" id="UP000277424">
    <property type="component" value="Unassembled WGS sequence"/>
</dbReference>
<dbReference type="Gene3D" id="3.40.50.2000">
    <property type="entry name" value="Glycogen Phosphorylase B"/>
    <property type="match status" value="1"/>
</dbReference>
<dbReference type="PANTHER" id="PTHR44835:SF1">
    <property type="entry name" value="PROTEIN O-GLCNAC TRANSFERASE"/>
    <property type="match status" value="1"/>
</dbReference>
<protein>
    <submittedName>
        <fullName evidence="7">Glycosyl transferase family 41</fullName>
    </submittedName>
</protein>
<evidence type="ECO:0000256" key="3">
    <source>
        <dbReference type="ARBA" id="ARBA00022679"/>
    </source>
</evidence>
<sequence>MIPTLRPLPDDTPEEGWRDARRRLAQLLPDIPPIGLATARRGDLGVLYRQVAARNLRALPDPDDPPPAFPSAGDARFWTGLLGRLLYDWPHRCLPDIEALEDCPPPLLEAVVHTLLETGLALDADDAETVRREAWYAGLIGWIEATVSADPDGYRARLLLRAFQTGCNFLAYFRGRTDRETLAQRGKLIAHLAGASGPCLPPRRPGRMRLGFLILDAGNRTETRVLLPFLTGLNRARIEGFLILIHGIRTDAARANAACVERIIDLSGVPEAERADYIRGFDLDILVFANNLLGRAGEYPRLACQRLARRQVATIASPASTGLSGIARFLTSADAESGDISGRYSEKPLLMEGLPVCFAEPPLPVHSPPESHLIDRQVAELRRAIPGHATLMLATAHAAKLNPVLRDCWLTILERAPETVLLLLPGNPGWTVPVESRAVLRWMREAATARGLDARRIAVAGPFQDRAALVHLARRADIFLDSFPYAGCASLIDPLRAGTPVVALEGEAQKERQGAALLRAIGLDALVASDPVAYADIAVALAGDAGTREHWRSRILSRIEAAPFLDPADFGRRAAACWEILFREIMEAEAQADPLAAEAVRGAVRSAGFGRGWHTAEAGGWRWSIGGEAAQLSLPVPFAGPAVLELALRHLPDGARGRLRLEIGGRPVPHRLLPAPDPAEAALLRAAIPEALLVGGTAGIALHTPPHHAPGDPRPLGVALARFALHPAAGTIRIDAIFPLLATGWEIEDGLFHLPQGRTGTLFPRTPLAGRHLLVLDGIQAETPPRLTAGGQEIAVRDGIAYLPACDRIALTAQSGLTLEAFTLSPVAL</sequence>
<comment type="caution">
    <text evidence="7">The sequence shown here is derived from an EMBL/GenBank/DDBJ whole genome shotgun (WGS) entry which is preliminary data.</text>
</comment>
<evidence type="ECO:0000313" key="8">
    <source>
        <dbReference type="Proteomes" id="UP000277424"/>
    </source>
</evidence>
<keyword evidence="5" id="KW-0802">TPR repeat</keyword>
<dbReference type="InterPro" id="IPR051939">
    <property type="entry name" value="Glycosyltr_41/O-GlcNAc_trsf"/>
</dbReference>
<comment type="pathway">
    <text evidence="1">Protein modification; protein glycosylation.</text>
</comment>
<organism evidence="7 8">
    <name type="scientific">Oceanibaculum indicum</name>
    <dbReference type="NCBI Taxonomy" id="526216"/>
    <lineage>
        <taxon>Bacteria</taxon>
        <taxon>Pseudomonadati</taxon>
        <taxon>Pseudomonadota</taxon>
        <taxon>Alphaproteobacteria</taxon>
        <taxon>Rhodospirillales</taxon>
        <taxon>Oceanibaculaceae</taxon>
        <taxon>Oceanibaculum</taxon>
    </lineage>
</organism>
<dbReference type="PANTHER" id="PTHR44835">
    <property type="entry name" value="UDP-N-ACETYLGLUCOSAMINE--PEPTIDE N-ACETYLGLUCOSAMINYLTRANSFERASE SPINDLY-RELATED"/>
    <property type="match status" value="1"/>
</dbReference>
<evidence type="ECO:0000256" key="5">
    <source>
        <dbReference type="ARBA" id="ARBA00022803"/>
    </source>
</evidence>
<evidence type="ECO:0000259" key="6">
    <source>
        <dbReference type="Pfam" id="PF13844"/>
    </source>
</evidence>
<evidence type="ECO:0000256" key="4">
    <source>
        <dbReference type="ARBA" id="ARBA00022737"/>
    </source>
</evidence>
<feature type="domain" description="O-GlcNAc transferase C-terminal" evidence="6">
    <location>
        <begin position="385"/>
        <end position="565"/>
    </location>
</feature>
<dbReference type="InterPro" id="IPR029489">
    <property type="entry name" value="OGT/SEC/SPY_C"/>
</dbReference>
<dbReference type="RefSeq" id="WP_121219656.1">
    <property type="nucleotide sequence ID" value="NZ_RBIG01000002.1"/>
</dbReference>
<dbReference type="Gene3D" id="3.40.50.11380">
    <property type="match status" value="1"/>
</dbReference>
<keyword evidence="3 7" id="KW-0808">Transferase</keyword>
<keyword evidence="4" id="KW-0677">Repeat</keyword>
<evidence type="ECO:0000256" key="2">
    <source>
        <dbReference type="ARBA" id="ARBA00022676"/>
    </source>
</evidence>
<accession>A0A420WGG8</accession>
<dbReference type="AlphaFoldDB" id="A0A420WGG8"/>
<name>A0A420WGG8_9PROT</name>
<dbReference type="EMBL" id="RBIG01000002">
    <property type="protein sequence ID" value="RKQ70090.1"/>
    <property type="molecule type" value="Genomic_DNA"/>
</dbReference>
<proteinExistence type="predicted"/>
<dbReference type="GO" id="GO:0016757">
    <property type="term" value="F:glycosyltransferase activity"/>
    <property type="evidence" value="ECO:0007669"/>
    <property type="project" value="UniProtKB-KW"/>
</dbReference>